<feature type="domain" description="6-phosphogluconate dehydrogenase NADP-binding" evidence="3">
    <location>
        <begin position="4"/>
        <end position="162"/>
    </location>
</feature>
<sequence>MSEKFGFVGLGQMGARMATRLVAAGLDVVVHDLDEGAVARLVASGATAAQNAAQVGDACSIVLCSLPRPEIVRAVILGVDGVASGSAVRLVVDLSTTGSVMTESIAAALADKGVALVDAPVSGGVGAAEAGTLTIMVAGAPAARSQAEDALRHLGSNIFVIGDRPGVGQKMKLINNMLCAANAVTTFEALVAGVKGGLDAARMLDVINVSSGRSFISADKVPQCVMPRTFPPRFATELLLKDMKLGVEEAGQDGASLWMLSAALDFLKTAIAEMDPADDYAALIRYFERRADVEVGPPQTREPT</sequence>
<dbReference type="PANTHER" id="PTHR22981:SF7">
    <property type="entry name" value="3-HYDROXYISOBUTYRATE DEHYDROGENASE, MITOCHONDRIAL"/>
    <property type="match status" value="1"/>
</dbReference>
<keyword evidence="2" id="KW-0520">NAD</keyword>
<dbReference type="PIRSF" id="PIRSF000103">
    <property type="entry name" value="HIBADH"/>
    <property type="match status" value="1"/>
</dbReference>
<dbReference type="PANTHER" id="PTHR22981">
    <property type="entry name" value="3-HYDROXYISOBUTYRATE DEHYDROGENASE-RELATED"/>
    <property type="match status" value="1"/>
</dbReference>
<dbReference type="EMBL" id="JAVDWV010000028">
    <property type="protein sequence ID" value="MDR7157088.1"/>
    <property type="molecule type" value="Genomic_DNA"/>
</dbReference>
<dbReference type="InterPro" id="IPR002204">
    <property type="entry name" value="3-OH-isobutyrate_DH-rel_CS"/>
</dbReference>
<dbReference type="GO" id="GO:0008442">
    <property type="term" value="F:3-hydroxyisobutyrate dehydrogenase activity"/>
    <property type="evidence" value="ECO:0007669"/>
    <property type="project" value="UniProtKB-EC"/>
</dbReference>
<name>A0ABU1X681_SPHXE</name>
<organism evidence="5 6">
    <name type="scientific">Sphingobium xenophagum</name>
    <dbReference type="NCBI Taxonomy" id="121428"/>
    <lineage>
        <taxon>Bacteria</taxon>
        <taxon>Pseudomonadati</taxon>
        <taxon>Pseudomonadota</taxon>
        <taxon>Alphaproteobacteria</taxon>
        <taxon>Sphingomonadales</taxon>
        <taxon>Sphingomonadaceae</taxon>
        <taxon>Sphingobium</taxon>
    </lineage>
</organism>
<gene>
    <name evidence="5" type="ORF">J2W40_003936</name>
</gene>
<accession>A0ABU1X681</accession>
<evidence type="ECO:0000259" key="3">
    <source>
        <dbReference type="Pfam" id="PF03446"/>
    </source>
</evidence>
<proteinExistence type="predicted"/>
<evidence type="ECO:0000259" key="4">
    <source>
        <dbReference type="Pfam" id="PF14833"/>
    </source>
</evidence>
<dbReference type="PROSITE" id="PS00895">
    <property type="entry name" value="3_HYDROXYISOBUT_DH"/>
    <property type="match status" value="1"/>
</dbReference>
<dbReference type="InterPro" id="IPR006115">
    <property type="entry name" value="6PGDH_NADP-bd"/>
</dbReference>
<evidence type="ECO:0000256" key="2">
    <source>
        <dbReference type="ARBA" id="ARBA00023027"/>
    </source>
</evidence>
<dbReference type="Proteomes" id="UP001267638">
    <property type="component" value="Unassembled WGS sequence"/>
</dbReference>
<dbReference type="EC" id="1.1.1.31" evidence="5"/>
<dbReference type="InterPro" id="IPR036291">
    <property type="entry name" value="NAD(P)-bd_dom_sf"/>
</dbReference>
<dbReference type="InterPro" id="IPR008927">
    <property type="entry name" value="6-PGluconate_DH-like_C_sf"/>
</dbReference>
<dbReference type="Gene3D" id="3.40.50.720">
    <property type="entry name" value="NAD(P)-binding Rossmann-like Domain"/>
    <property type="match status" value="1"/>
</dbReference>
<dbReference type="InterPro" id="IPR015815">
    <property type="entry name" value="HIBADH-related"/>
</dbReference>
<dbReference type="SUPFAM" id="SSF48179">
    <property type="entry name" value="6-phosphogluconate dehydrogenase C-terminal domain-like"/>
    <property type="match status" value="1"/>
</dbReference>
<feature type="domain" description="3-hydroxyisobutyrate dehydrogenase-like NAD-binding" evidence="4">
    <location>
        <begin position="166"/>
        <end position="286"/>
    </location>
</feature>
<dbReference type="Pfam" id="PF14833">
    <property type="entry name" value="NAD_binding_11"/>
    <property type="match status" value="1"/>
</dbReference>
<reference evidence="5 6" key="1">
    <citation type="submission" date="2023-07" db="EMBL/GenBank/DDBJ databases">
        <title>Sorghum-associated microbial communities from plants grown in Nebraska, USA.</title>
        <authorList>
            <person name="Schachtman D."/>
        </authorList>
    </citation>
    <scope>NUCLEOTIDE SEQUENCE [LARGE SCALE GENOMIC DNA]</scope>
    <source>
        <strain evidence="5 6">4256</strain>
    </source>
</reference>
<dbReference type="InterPro" id="IPR029154">
    <property type="entry name" value="HIBADH-like_NADP-bd"/>
</dbReference>
<dbReference type="Gene3D" id="1.10.1040.10">
    <property type="entry name" value="N-(1-d-carboxylethyl)-l-norvaline Dehydrogenase, domain 2"/>
    <property type="match status" value="1"/>
</dbReference>
<comment type="caution">
    <text evidence="5">The sequence shown here is derived from an EMBL/GenBank/DDBJ whole genome shotgun (WGS) entry which is preliminary data.</text>
</comment>
<evidence type="ECO:0000256" key="1">
    <source>
        <dbReference type="ARBA" id="ARBA00023002"/>
    </source>
</evidence>
<evidence type="ECO:0000313" key="6">
    <source>
        <dbReference type="Proteomes" id="UP001267638"/>
    </source>
</evidence>
<dbReference type="InterPro" id="IPR013328">
    <property type="entry name" value="6PGD_dom2"/>
</dbReference>
<dbReference type="Pfam" id="PF03446">
    <property type="entry name" value="NAD_binding_2"/>
    <property type="match status" value="1"/>
</dbReference>
<dbReference type="RefSeq" id="WP_310227617.1">
    <property type="nucleotide sequence ID" value="NZ_JAVDWV010000028.1"/>
</dbReference>
<protein>
    <submittedName>
        <fullName evidence="5">3-hydroxyisobutyrate dehydrogenase</fullName>
        <ecNumber evidence="5">1.1.1.31</ecNumber>
    </submittedName>
</protein>
<keyword evidence="1 5" id="KW-0560">Oxidoreductase</keyword>
<evidence type="ECO:0000313" key="5">
    <source>
        <dbReference type="EMBL" id="MDR7157088.1"/>
    </source>
</evidence>
<dbReference type="SUPFAM" id="SSF51735">
    <property type="entry name" value="NAD(P)-binding Rossmann-fold domains"/>
    <property type="match status" value="1"/>
</dbReference>
<keyword evidence="6" id="KW-1185">Reference proteome</keyword>